<comment type="caution">
    <text evidence="8">Lacks conserved residue(s) required for the propagation of feature annotation.</text>
</comment>
<feature type="binding site" evidence="9">
    <location>
        <begin position="137"/>
        <end position="138"/>
    </location>
    <ligand>
        <name>ATP</name>
        <dbReference type="ChEBI" id="CHEBI:30616"/>
    </ligand>
</feature>
<dbReference type="AlphaFoldDB" id="A0A1U7CQL9"/>
<evidence type="ECO:0000313" key="11">
    <source>
        <dbReference type="EMBL" id="APW61221.1"/>
    </source>
</evidence>
<dbReference type="SUPFAM" id="SSF110942">
    <property type="entry name" value="HSP90 C-terminal domain"/>
    <property type="match status" value="1"/>
</dbReference>
<evidence type="ECO:0000256" key="2">
    <source>
        <dbReference type="ARBA" id="ARBA00008239"/>
    </source>
</evidence>
<dbReference type="STRING" id="1387353.BSF38_02730"/>
<evidence type="ECO:0000313" key="12">
    <source>
        <dbReference type="Proteomes" id="UP000186309"/>
    </source>
</evidence>
<comment type="subunit">
    <text evidence="8">Homodimer.</text>
</comment>
<evidence type="ECO:0000256" key="7">
    <source>
        <dbReference type="ARBA" id="ARBA00023186"/>
    </source>
</evidence>
<feature type="binding site" evidence="9">
    <location>
        <position position="76"/>
    </location>
    <ligand>
        <name>ATP</name>
        <dbReference type="ChEBI" id="CHEBI:30616"/>
    </ligand>
</feature>
<dbReference type="NCBIfam" id="NF003555">
    <property type="entry name" value="PRK05218.1"/>
    <property type="match status" value="1"/>
</dbReference>
<keyword evidence="5 8" id="KW-0067">ATP-binding</keyword>
<dbReference type="InterPro" id="IPR003594">
    <property type="entry name" value="HATPase_dom"/>
</dbReference>
<feature type="region of interest" description="C" evidence="8">
    <location>
        <begin position="588"/>
        <end position="673"/>
    </location>
</feature>
<dbReference type="FunFam" id="3.30.565.10:FF:000009">
    <property type="entry name" value="Molecular chaperone HtpG"/>
    <property type="match status" value="1"/>
</dbReference>
<name>A0A1U7CQL9_9BACT</name>
<evidence type="ECO:0000256" key="3">
    <source>
        <dbReference type="ARBA" id="ARBA00022490"/>
    </source>
</evidence>
<keyword evidence="12" id="KW-1185">Reference proteome</keyword>
<dbReference type="Gene3D" id="3.30.230.80">
    <property type="match status" value="1"/>
</dbReference>
<dbReference type="SMART" id="SM00387">
    <property type="entry name" value="HATPase_c"/>
    <property type="match status" value="1"/>
</dbReference>
<feature type="domain" description="Histidine kinase/HSP90-like ATPase" evidence="10">
    <location>
        <begin position="65"/>
        <end position="222"/>
    </location>
</feature>
<dbReference type="Gene3D" id="1.20.120.790">
    <property type="entry name" value="Heat shock protein 90, C-terminal domain"/>
    <property type="match status" value="1"/>
</dbReference>
<evidence type="ECO:0000256" key="9">
    <source>
        <dbReference type="PIRSR" id="PIRSR002583-1"/>
    </source>
</evidence>
<dbReference type="GO" id="GO:0140662">
    <property type="term" value="F:ATP-dependent protein folding chaperone"/>
    <property type="evidence" value="ECO:0007669"/>
    <property type="project" value="InterPro"/>
</dbReference>
<dbReference type="GO" id="GO:0005737">
    <property type="term" value="C:cytoplasm"/>
    <property type="evidence" value="ECO:0007669"/>
    <property type="project" value="UniProtKB-SubCell"/>
</dbReference>
<sequence length="673" mass="75584">MVWYVGCIPGPGVNPSNVVGTSAGDVTSRGIADMTAEHTQERQEFAFQAEIKQLLHLLSHSLYQSRDIALRELISNASDALDKMRFVALTDESQREAGPLEIVIEPRAAENQLVIRDSGVGMTRDELVTNLGTIAHSGSGEFLKNLSSESKDKADLSLIGQFGVGFYSAFMIADKVEVRTRSYREEKGWEWESEGTGRFTVEPVEGPLPRGAEIVLHLKDDAKDFATPERIKEIVKRYSSFVPHPIKLGPGDEVINDQKPIWVEPKRQVTDEQYQRFYQHLSHHGDEKPLWHLHVSVDSPIQFHAVLFCPPTNLERFGFPRLEHGVSLCAKRVLVQNDCRELLPDYLRFLFGLVDSEDLPLNVSRETLQDNSVIRRIRASLLKSVFDRLDQLAKDQPEVFQTFVDQFGVLIKEGAIVDPINRERLSKLIRFASSHNTDATLNVSLDDYLARAPEGQKRIYFLGGPDLAAIKKNPNLEIFRKRNLEVLYLIEPIDEFVMNALGTHAGKLLTSIDSDDLELPEAAADAESDKPKEADEKKAEAGFARVLELFRQAIGDRVREVRESHRLTDSPCCLVNSDGGFTMQMQRILKMANKDVPEMSRILEVNPASPLIRRLCNLTANTDHDAFIKQCGLQLWSNALILEGVTPDAEELVGRIQGFMDEAADKRSPLILS</sequence>
<accession>A0A1U7CQL9</accession>
<proteinExistence type="inferred from homology"/>
<evidence type="ECO:0000256" key="1">
    <source>
        <dbReference type="ARBA" id="ARBA00004496"/>
    </source>
</evidence>
<reference evidence="12" key="1">
    <citation type="submission" date="2016-12" db="EMBL/GenBank/DDBJ databases">
        <title>Comparative genomics of four Isosphaeraceae planctomycetes: a common pool of plasmids and glycoside hydrolase genes.</title>
        <authorList>
            <person name="Ivanova A."/>
        </authorList>
    </citation>
    <scope>NUCLEOTIDE SEQUENCE [LARGE SCALE GENOMIC DNA]</scope>
    <source>
        <strain evidence="12">PX4</strain>
    </source>
</reference>
<feature type="binding site" evidence="9">
    <location>
        <position position="365"/>
    </location>
    <ligand>
        <name>ATP</name>
        <dbReference type="ChEBI" id="CHEBI:30616"/>
    </ligand>
</feature>
<dbReference type="GO" id="GO:0051082">
    <property type="term" value="F:unfolded protein binding"/>
    <property type="evidence" value="ECO:0007669"/>
    <property type="project" value="UniProtKB-UniRule"/>
</dbReference>
<keyword evidence="4 8" id="KW-0547">Nucleotide-binding</keyword>
<dbReference type="GO" id="GO:0016887">
    <property type="term" value="F:ATP hydrolysis activity"/>
    <property type="evidence" value="ECO:0007669"/>
    <property type="project" value="InterPro"/>
</dbReference>
<keyword evidence="3 8" id="KW-0963">Cytoplasm</keyword>
<organism evidence="11 12">
    <name type="scientific">Paludisphaera borealis</name>
    <dbReference type="NCBI Taxonomy" id="1387353"/>
    <lineage>
        <taxon>Bacteria</taxon>
        <taxon>Pseudomonadati</taxon>
        <taxon>Planctomycetota</taxon>
        <taxon>Planctomycetia</taxon>
        <taxon>Isosphaerales</taxon>
        <taxon>Isosphaeraceae</taxon>
        <taxon>Paludisphaera</taxon>
    </lineage>
</organism>
<dbReference type="InterPro" id="IPR020575">
    <property type="entry name" value="Hsp90_N"/>
</dbReference>
<feature type="binding site" evidence="9">
    <location>
        <position position="72"/>
    </location>
    <ligand>
        <name>ATP</name>
        <dbReference type="ChEBI" id="CHEBI:30616"/>
    </ligand>
</feature>
<feature type="binding site" evidence="9">
    <location>
        <begin position="161"/>
        <end position="166"/>
    </location>
    <ligand>
        <name>ATP</name>
        <dbReference type="ChEBI" id="CHEBI:30616"/>
    </ligand>
</feature>
<dbReference type="InterPro" id="IPR020568">
    <property type="entry name" value="Ribosomal_Su5_D2-typ_SF"/>
</dbReference>
<dbReference type="PIRSF" id="PIRSF002583">
    <property type="entry name" value="Hsp90"/>
    <property type="match status" value="1"/>
</dbReference>
<dbReference type="CDD" id="cd16927">
    <property type="entry name" value="HATPase_Hsp90-like"/>
    <property type="match status" value="1"/>
</dbReference>
<dbReference type="KEGG" id="pbor:BSF38_02730"/>
<feature type="binding site" evidence="9">
    <location>
        <position position="130"/>
    </location>
    <ligand>
        <name>ATP</name>
        <dbReference type="ChEBI" id="CHEBI:30616"/>
    </ligand>
</feature>
<dbReference type="GO" id="GO:0005524">
    <property type="term" value="F:ATP binding"/>
    <property type="evidence" value="ECO:0007669"/>
    <property type="project" value="UniProtKB-UniRule"/>
</dbReference>
<evidence type="ECO:0000256" key="5">
    <source>
        <dbReference type="ARBA" id="ARBA00022840"/>
    </source>
</evidence>
<protein>
    <recommendedName>
        <fullName evidence="8">Chaperone protein HtpG</fullName>
    </recommendedName>
    <alternativeName>
        <fullName evidence="8">Heat shock protein HtpG</fullName>
    </alternativeName>
    <alternativeName>
        <fullName evidence="8">High temperature protein G</fullName>
    </alternativeName>
</protein>
<dbReference type="InterPro" id="IPR036890">
    <property type="entry name" value="HATPase_C_sf"/>
</dbReference>
<dbReference type="HAMAP" id="MF_00505">
    <property type="entry name" value="HSP90"/>
    <property type="match status" value="1"/>
</dbReference>
<dbReference type="EMBL" id="CP019082">
    <property type="protein sequence ID" value="APW61221.1"/>
    <property type="molecule type" value="Genomic_DNA"/>
</dbReference>
<dbReference type="Gene3D" id="3.40.50.11260">
    <property type="match status" value="1"/>
</dbReference>
<dbReference type="PANTHER" id="PTHR11528">
    <property type="entry name" value="HEAT SHOCK PROTEIN 90 FAMILY MEMBER"/>
    <property type="match status" value="1"/>
</dbReference>
<evidence type="ECO:0000256" key="6">
    <source>
        <dbReference type="ARBA" id="ARBA00023016"/>
    </source>
</evidence>
<dbReference type="Pfam" id="PF13589">
    <property type="entry name" value="HATPase_c_3"/>
    <property type="match status" value="1"/>
</dbReference>
<feature type="binding site" evidence="9">
    <location>
        <position position="117"/>
    </location>
    <ligand>
        <name>ATP</name>
        <dbReference type="ChEBI" id="CHEBI:30616"/>
    </ligand>
</feature>
<comment type="similarity">
    <text evidence="2 8">Belongs to the heat shock protein 90 family.</text>
</comment>
<keyword evidence="6 8" id="KW-0346">Stress response</keyword>
<feature type="binding site" evidence="9">
    <location>
        <position position="122"/>
    </location>
    <ligand>
        <name>ATP</name>
        <dbReference type="ChEBI" id="CHEBI:30616"/>
    </ligand>
</feature>
<comment type="function">
    <text evidence="8">Molecular chaperone. Has ATPase activity.</text>
</comment>
<evidence type="ECO:0000256" key="4">
    <source>
        <dbReference type="ARBA" id="ARBA00022741"/>
    </source>
</evidence>
<evidence type="ECO:0000259" key="10">
    <source>
        <dbReference type="SMART" id="SM00387"/>
    </source>
</evidence>
<comment type="subcellular location">
    <subcellularLocation>
        <location evidence="1 8">Cytoplasm</location>
    </subcellularLocation>
</comment>
<dbReference type="Pfam" id="PF00183">
    <property type="entry name" value="HSP90"/>
    <property type="match status" value="1"/>
</dbReference>
<dbReference type="InterPro" id="IPR001404">
    <property type="entry name" value="Hsp90_fam"/>
</dbReference>
<dbReference type="SUPFAM" id="SSF54211">
    <property type="entry name" value="Ribosomal protein S5 domain 2-like"/>
    <property type="match status" value="1"/>
</dbReference>
<dbReference type="SUPFAM" id="SSF55874">
    <property type="entry name" value="ATPase domain of HSP90 chaperone/DNA topoisomerase II/histidine kinase"/>
    <property type="match status" value="1"/>
</dbReference>
<feature type="region of interest" description="A; substrate-binding" evidence="8">
    <location>
        <begin position="1"/>
        <end position="365"/>
    </location>
</feature>
<gene>
    <name evidence="8 11" type="primary">htpG</name>
    <name evidence="11" type="ORF">BSF38_02730</name>
</gene>
<evidence type="ECO:0000256" key="8">
    <source>
        <dbReference type="HAMAP-Rule" id="MF_00505"/>
    </source>
</evidence>
<dbReference type="Gene3D" id="3.30.565.10">
    <property type="entry name" value="Histidine kinase-like ATPase, C-terminal domain"/>
    <property type="match status" value="1"/>
</dbReference>
<dbReference type="Proteomes" id="UP000186309">
    <property type="component" value="Chromosome"/>
</dbReference>
<keyword evidence="7 8" id="KW-0143">Chaperone</keyword>
<dbReference type="InterPro" id="IPR037196">
    <property type="entry name" value="HSP90_C"/>
</dbReference>
<dbReference type="PRINTS" id="PR00775">
    <property type="entry name" value="HEATSHOCK90"/>
</dbReference>